<comment type="caution">
    <text evidence="1">The sequence shown here is derived from an EMBL/GenBank/DDBJ whole genome shotgun (WGS) entry which is preliminary data.</text>
</comment>
<keyword evidence="2" id="KW-1185">Reference proteome</keyword>
<evidence type="ECO:0000313" key="1">
    <source>
        <dbReference type="EMBL" id="TNN70382.1"/>
    </source>
</evidence>
<proteinExistence type="predicted"/>
<accession>A0A4Z2HZK4</accession>
<dbReference type="EMBL" id="SRLO01000164">
    <property type="protein sequence ID" value="TNN70382.1"/>
    <property type="molecule type" value="Genomic_DNA"/>
</dbReference>
<evidence type="ECO:0000313" key="2">
    <source>
        <dbReference type="Proteomes" id="UP000314294"/>
    </source>
</evidence>
<gene>
    <name evidence="1" type="ORF">EYF80_019408</name>
</gene>
<name>A0A4Z2HZK4_9TELE</name>
<dbReference type="Proteomes" id="UP000314294">
    <property type="component" value="Unassembled WGS sequence"/>
</dbReference>
<sequence length="97" mass="10679">MPRDTHLRDQRGGAGALDFEQYWGKALGSDPPDPLHALMGVHLVWIPAKRFQHRAVDLNWVNITCGALVGSYDLPPGGCKLRRCHPAHLCLLTASTL</sequence>
<dbReference type="AlphaFoldDB" id="A0A4Z2HZK4"/>
<reference evidence="1 2" key="1">
    <citation type="submission" date="2019-03" db="EMBL/GenBank/DDBJ databases">
        <title>First draft genome of Liparis tanakae, snailfish: a comprehensive survey of snailfish specific genes.</title>
        <authorList>
            <person name="Kim W."/>
            <person name="Song I."/>
            <person name="Jeong J.-H."/>
            <person name="Kim D."/>
            <person name="Kim S."/>
            <person name="Ryu S."/>
            <person name="Song J.Y."/>
            <person name="Lee S.K."/>
        </authorList>
    </citation>
    <scope>NUCLEOTIDE SEQUENCE [LARGE SCALE GENOMIC DNA]</scope>
    <source>
        <tissue evidence="1">Muscle</tissue>
    </source>
</reference>
<organism evidence="1 2">
    <name type="scientific">Liparis tanakae</name>
    <name type="common">Tanaka's snailfish</name>
    <dbReference type="NCBI Taxonomy" id="230148"/>
    <lineage>
        <taxon>Eukaryota</taxon>
        <taxon>Metazoa</taxon>
        <taxon>Chordata</taxon>
        <taxon>Craniata</taxon>
        <taxon>Vertebrata</taxon>
        <taxon>Euteleostomi</taxon>
        <taxon>Actinopterygii</taxon>
        <taxon>Neopterygii</taxon>
        <taxon>Teleostei</taxon>
        <taxon>Neoteleostei</taxon>
        <taxon>Acanthomorphata</taxon>
        <taxon>Eupercaria</taxon>
        <taxon>Perciformes</taxon>
        <taxon>Cottioidei</taxon>
        <taxon>Cottales</taxon>
        <taxon>Liparidae</taxon>
        <taxon>Liparis</taxon>
    </lineage>
</organism>
<protein>
    <submittedName>
        <fullName evidence="1">Uncharacterized protein</fullName>
    </submittedName>
</protein>